<dbReference type="InterPro" id="IPR007694">
    <property type="entry name" value="DNA_helicase_DnaB-like_C"/>
</dbReference>
<evidence type="ECO:0000313" key="2">
    <source>
        <dbReference type="EMBL" id="MFC5530475.1"/>
    </source>
</evidence>
<dbReference type="PROSITE" id="PS51199">
    <property type="entry name" value="SF4_HELICASE"/>
    <property type="match status" value="1"/>
</dbReference>
<evidence type="ECO:0000259" key="1">
    <source>
        <dbReference type="PROSITE" id="PS51199"/>
    </source>
</evidence>
<gene>
    <name evidence="2" type="ORF">ACFPQ4_13645</name>
</gene>
<keyword evidence="3" id="KW-1185">Reference proteome</keyword>
<dbReference type="Pfam" id="PF03796">
    <property type="entry name" value="DnaB_C"/>
    <property type="match status" value="1"/>
</dbReference>
<proteinExistence type="predicted"/>
<reference evidence="3" key="1">
    <citation type="journal article" date="2019" name="Int. J. Syst. Evol. Microbiol.">
        <title>The Global Catalogue of Microorganisms (GCM) 10K type strain sequencing project: providing services to taxonomists for standard genome sequencing and annotation.</title>
        <authorList>
            <consortium name="The Broad Institute Genomics Platform"/>
            <consortium name="The Broad Institute Genome Sequencing Center for Infectious Disease"/>
            <person name="Wu L."/>
            <person name="Ma J."/>
        </authorList>
    </citation>
    <scope>NUCLEOTIDE SEQUENCE [LARGE SCALE GENOMIC DNA]</scope>
    <source>
        <strain evidence="3">CGMCC 1.18578</strain>
    </source>
</reference>
<dbReference type="Proteomes" id="UP001596108">
    <property type="component" value="Unassembled WGS sequence"/>
</dbReference>
<protein>
    <submittedName>
        <fullName evidence="2">DnaB-like helicase C-terminal domain-containing protein</fullName>
    </submittedName>
</protein>
<dbReference type="SUPFAM" id="SSF52540">
    <property type="entry name" value="P-loop containing nucleoside triphosphate hydrolases"/>
    <property type="match status" value="1"/>
</dbReference>
<feature type="domain" description="SF4 helicase" evidence="1">
    <location>
        <begin position="44"/>
        <end position="322"/>
    </location>
</feature>
<dbReference type="PANTHER" id="PTHR30153:SF2">
    <property type="entry name" value="REPLICATIVE DNA HELICASE"/>
    <property type="match status" value="1"/>
</dbReference>
<comment type="caution">
    <text evidence="2">The sequence shown here is derived from an EMBL/GenBank/DDBJ whole genome shotgun (WGS) entry which is preliminary data.</text>
</comment>
<name>A0ABW0R0B5_9BACL</name>
<accession>A0ABW0R0B5</accession>
<dbReference type="RefSeq" id="WP_378112413.1">
    <property type="nucleotide sequence ID" value="NZ_JBHSNC010000042.1"/>
</dbReference>
<dbReference type="Gene3D" id="3.40.50.300">
    <property type="entry name" value="P-loop containing nucleotide triphosphate hydrolases"/>
    <property type="match status" value="1"/>
</dbReference>
<sequence length="336" mass="37467">MENIVNILTNDEMSHEEKVKKAQERLLEKNLGNGNNLMMMLDRIKDYGRAIPTGYSEIDDLLNGGFRQGVSIVAAPPGMGKSTFAIQLAEQFSSAGVQTVYLCNDMSEEETISKAVSRHTYHGAGEQGFSAAQILGGQVMASPLFHQACEQFQKNAKMLRIEGDEFSRDLQQIKMLLEVYGAYGTNDYTVVIIDYLQNIQVEQASNAKERLDILVKELKSSAKRLGLIIIAISSVNRGSYHYGIKMESLKESGDIEFGADLILGIQYEGVENADFDERAAALEPIRNMELVVLKHRLGGAGTSVPIKFYPKYSAIPWYDQTPKLRKTSLDRLLKRN</sequence>
<organism evidence="2 3">
    <name type="scientific">Cohnella yongneupensis</name>
    <dbReference type="NCBI Taxonomy" id="425006"/>
    <lineage>
        <taxon>Bacteria</taxon>
        <taxon>Bacillati</taxon>
        <taxon>Bacillota</taxon>
        <taxon>Bacilli</taxon>
        <taxon>Bacillales</taxon>
        <taxon>Paenibacillaceae</taxon>
        <taxon>Cohnella</taxon>
    </lineage>
</organism>
<dbReference type="InterPro" id="IPR027417">
    <property type="entry name" value="P-loop_NTPase"/>
</dbReference>
<evidence type="ECO:0000313" key="3">
    <source>
        <dbReference type="Proteomes" id="UP001596108"/>
    </source>
</evidence>
<dbReference type="PANTHER" id="PTHR30153">
    <property type="entry name" value="REPLICATIVE DNA HELICASE DNAB"/>
    <property type="match status" value="1"/>
</dbReference>
<dbReference type="EMBL" id="JBHSNC010000042">
    <property type="protein sequence ID" value="MFC5530475.1"/>
    <property type="molecule type" value="Genomic_DNA"/>
</dbReference>